<sequence length="189" mass="20878">MSTEPLDDAAALAFDHAPVAIVLTEHRVIRSCNAPFAELFGYDRASLIGQSFRLLYDSEKEFEDIRDIGLGPLRDAGLYSDERLIRRRGGDRIWCRFRARTLTPESPLDRLVMTFAPLGEAAAAPLTLTSRERDVVAGLARGGTSKEIARQLGLSPRSVEDVRARLLRKFEVRNATELLARLTGPGLSG</sequence>
<comment type="caution">
    <text evidence="5">The sequence shown here is derived from an EMBL/GenBank/DDBJ whole genome shotgun (WGS) entry which is preliminary data.</text>
</comment>
<dbReference type="GO" id="GO:0003677">
    <property type="term" value="F:DNA binding"/>
    <property type="evidence" value="ECO:0007669"/>
    <property type="project" value="UniProtKB-KW"/>
</dbReference>
<keyword evidence="2" id="KW-0238">DNA-binding</keyword>
<keyword evidence="1" id="KW-0805">Transcription regulation</keyword>
<dbReference type="Gene3D" id="3.30.450.20">
    <property type="entry name" value="PAS domain"/>
    <property type="match status" value="1"/>
</dbReference>
<dbReference type="PRINTS" id="PR00038">
    <property type="entry name" value="HTHLUXR"/>
</dbReference>
<protein>
    <submittedName>
        <fullName evidence="5">PAS domain-containing protein</fullName>
    </submittedName>
</protein>
<dbReference type="InterPro" id="IPR016032">
    <property type="entry name" value="Sig_transdc_resp-reg_C-effctor"/>
</dbReference>
<evidence type="ECO:0000313" key="5">
    <source>
        <dbReference type="EMBL" id="MWB76456.1"/>
    </source>
</evidence>
<keyword evidence="3" id="KW-0804">Transcription</keyword>
<dbReference type="EMBL" id="WNXQ01000001">
    <property type="protein sequence ID" value="MWB76456.1"/>
    <property type="molecule type" value="Genomic_DNA"/>
</dbReference>
<dbReference type="CDD" id="cd06170">
    <property type="entry name" value="LuxR_C_like"/>
    <property type="match status" value="1"/>
</dbReference>
<dbReference type="SUPFAM" id="SSF55785">
    <property type="entry name" value="PYP-like sensor domain (PAS domain)"/>
    <property type="match status" value="1"/>
</dbReference>
<evidence type="ECO:0000256" key="1">
    <source>
        <dbReference type="ARBA" id="ARBA00023015"/>
    </source>
</evidence>
<dbReference type="Gene3D" id="1.10.10.10">
    <property type="entry name" value="Winged helix-like DNA-binding domain superfamily/Winged helix DNA-binding domain"/>
    <property type="match status" value="1"/>
</dbReference>
<dbReference type="InterPro" id="IPR036388">
    <property type="entry name" value="WH-like_DNA-bd_sf"/>
</dbReference>
<dbReference type="InterPro" id="IPR000792">
    <property type="entry name" value="Tscrpt_reg_LuxR_C"/>
</dbReference>
<dbReference type="GO" id="GO:0006355">
    <property type="term" value="P:regulation of DNA-templated transcription"/>
    <property type="evidence" value="ECO:0007669"/>
    <property type="project" value="InterPro"/>
</dbReference>
<dbReference type="Pfam" id="PF13426">
    <property type="entry name" value="PAS_9"/>
    <property type="match status" value="1"/>
</dbReference>
<dbReference type="Proteomes" id="UP000443843">
    <property type="component" value="Unassembled WGS sequence"/>
</dbReference>
<dbReference type="AlphaFoldDB" id="A0A844VXQ2"/>
<dbReference type="NCBIfam" id="TIGR00229">
    <property type="entry name" value="sensory_box"/>
    <property type="match status" value="1"/>
</dbReference>
<dbReference type="InterPro" id="IPR035965">
    <property type="entry name" value="PAS-like_dom_sf"/>
</dbReference>
<evidence type="ECO:0000256" key="2">
    <source>
        <dbReference type="ARBA" id="ARBA00023125"/>
    </source>
</evidence>
<accession>A0A844VXQ2</accession>
<dbReference type="InterPro" id="IPR000014">
    <property type="entry name" value="PAS"/>
</dbReference>
<gene>
    <name evidence="5" type="ORF">GLS40_00305</name>
</gene>
<keyword evidence="6" id="KW-1185">Reference proteome</keyword>
<dbReference type="Pfam" id="PF00196">
    <property type="entry name" value="GerE"/>
    <property type="match status" value="1"/>
</dbReference>
<dbReference type="PROSITE" id="PS00622">
    <property type="entry name" value="HTH_LUXR_1"/>
    <property type="match status" value="1"/>
</dbReference>
<evidence type="ECO:0000259" key="4">
    <source>
        <dbReference type="PROSITE" id="PS50043"/>
    </source>
</evidence>
<evidence type="ECO:0000256" key="3">
    <source>
        <dbReference type="ARBA" id="ARBA00023163"/>
    </source>
</evidence>
<organism evidence="5 6">
    <name type="scientific">Pseudooceanicola pacificus</name>
    <dbReference type="NCBI Taxonomy" id="2676438"/>
    <lineage>
        <taxon>Bacteria</taxon>
        <taxon>Pseudomonadati</taxon>
        <taxon>Pseudomonadota</taxon>
        <taxon>Alphaproteobacteria</taxon>
        <taxon>Rhodobacterales</taxon>
        <taxon>Paracoccaceae</taxon>
        <taxon>Pseudooceanicola</taxon>
    </lineage>
</organism>
<dbReference type="RefSeq" id="WP_160380607.1">
    <property type="nucleotide sequence ID" value="NZ_WNXQ01000001.1"/>
</dbReference>
<dbReference type="CDD" id="cd00130">
    <property type="entry name" value="PAS"/>
    <property type="match status" value="1"/>
</dbReference>
<dbReference type="PROSITE" id="PS50043">
    <property type="entry name" value="HTH_LUXR_2"/>
    <property type="match status" value="1"/>
</dbReference>
<reference evidence="5 6" key="1">
    <citation type="submission" date="2019-11" db="EMBL/GenBank/DDBJ databases">
        <title>Pseudooceanicola pacifica sp. nov., isolated from deep-sea sediment of the Pacific Ocean.</title>
        <authorList>
            <person name="Lyu L."/>
        </authorList>
    </citation>
    <scope>NUCLEOTIDE SEQUENCE [LARGE SCALE GENOMIC DNA]</scope>
    <source>
        <strain evidence="5 6">216_PA32_1</strain>
    </source>
</reference>
<evidence type="ECO:0000313" key="6">
    <source>
        <dbReference type="Proteomes" id="UP000443843"/>
    </source>
</evidence>
<name>A0A844VXQ2_9RHOB</name>
<dbReference type="PANTHER" id="PTHR44688:SF16">
    <property type="entry name" value="DNA-BINDING TRANSCRIPTIONAL ACTIVATOR DEVR_DOSR"/>
    <property type="match status" value="1"/>
</dbReference>
<feature type="domain" description="HTH luxR-type" evidence="4">
    <location>
        <begin position="121"/>
        <end position="186"/>
    </location>
</feature>
<dbReference type="PANTHER" id="PTHR44688">
    <property type="entry name" value="DNA-BINDING TRANSCRIPTIONAL ACTIVATOR DEVR_DOSR"/>
    <property type="match status" value="1"/>
</dbReference>
<dbReference type="SMART" id="SM00421">
    <property type="entry name" value="HTH_LUXR"/>
    <property type="match status" value="1"/>
</dbReference>
<dbReference type="SUPFAM" id="SSF46894">
    <property type="entry name" value="C-terminal effector domain of the bipartite response regulators"/>
    <property type="match status" value="1"/>
</dbReference>
<proteinExistence type="predicted"/>